<dbReference type="SUPFAM" id="SSF103473">
    <property type="entry name" value="MFS general substrate transporter"/>
    <property type="match status" value="1"/>
</dbReference>
<feature type="transmembrane region" description="Helical" evidence="6">
    <location>
        <begin position="163"/>
        <end position="184"/>
    </location>
</feature>
<evidence type="ECO:0000256" key="5">
    <source>
        <dbReference type="ARBA" id="ARBA00023136"/>
    </source>
</evidence>
<dbReference type="PANTHER" id="PTHR43124">
    <property type="entry name" value="PURINE EFFLUX PUMP PBUE"/>
    <property type="match status" value="1"/>
</dbReference>
<dbReference type="InterPro" id="IPR020846">
    <property type="entry name" value="MFS_dom"/>
</dbReference>
<feature type="transmembrane region" description="Helical" evidence="6">
    <location>
        <begin position="358"/>
        <end position="376"/>
    </location>
</feature>
<dbReference type="InterPro" id="IPR011701">
    <property type="entry name" value="MFS"/>
</dbReference>
<keyword evidence="2" id="KW-1003">Cell membrane</keyword>
<dbReference type="Proteomes" id="UP000476696">
    <property type="component" value="Unassembled WGS sequence"/>
</dbReference>
<evidence type="ECO:0000256" key="6">
    <source>
        <dbReference type="SAM" id="Phobius"/>
    </source>
</evidence>
<evidence type="ECO:0000256" key="1">
    <source>
        <dbReference type="ARBA" id="ARBA00004651"/>
    </source>
</evidence>
<keyword evidence="3 6" id="KW-0812">Transmembrane</keyword>
<dbReference type="Gene3D" id="1.20.1250.20">
    <property type="entry name" value="MFS general substrate transporter like domains"/>
    <property type="match status" value="1"/>
</dbReference>
<sequence>MQNKNSLLLLTLSVAVFSVITTEIGIIGLLPKLIEQLHVTATQVGFLVSIYAVIVAVTGPFITLLLSGFNKKTVLLSILFVFVVSNLIYATTEVFNMMLVFRILPALTHAVFFAVALVVATQAVPKEKSAGAAAKVFAGVAIGLVLGVPLSSLIAEHLSLADAFYFAAISCALAFVGILFFVPSMPATAKVSFASQVSVLRNGKLWLTIVTVTMIFAAMFSSFSYVADYLSRVTHLNSNMITAMLIVFGVCGFAGNFVFSSFLQKNANKTTHLYPVVYALIFILVWLAGDSLLAMCALMIFWGAFHSSGLVVSQTWLMREASQAPEFANSLYMSFSNLGITVGSLAGGWFIAEFGTRSVVLSSIIFAAAAWLSIYIKQRVDAGDRACRTHRTEHAGGNHMI</sequence>
<dbReference type="GO" id="GO:0005886">
    <property type="term" value="C:plasma membrane"/>
    <property type="evidence" value="ECO:0007669"/>
    <property type="project" value="UniProtKB-SubCell"/>
</dbReference>
<feature type="transmembrane region" description="Helical" evidence="6">
    <location>
        <begin position="271"/>
        <end position="288"/>
    </location>
</feature>
<dbReference type="RefSeq" id="WP_165060263.1">
    <property type="nucleotide sequence ID" value="NZ_JAADJS010000003.1"/>
</dbReference>
<evidence type="ECO:0000259" key="7">
    <source>
        <dbReference type="PROSITE" id="PS50850"/>
    </source>
</evidence>
<evidence type="ECO:0000313" key="8">
    <source>
        <dbReference type="EMBL" id="NGX88657.1"/>
    </source>
</evidence>
<reference evidence="8 9" key="1">
    <citation type="submission" date="2020-03" db="EMBL/GenBank/DDBJ databases">
        <title>Rahnella aceri sp. nov., isoated from traditional Jeju Makgeolli.</title>
        <authorList>
            <person name="Kim I.S."/>
            <person name="Jeon D."/>
        </authorList>
    </citation>
    <scope>NUCLEOTIDE SEQUENCE [LARGE SCALE GENOMIC DNA]</scope>
    <source>
        <strain evidence="8 9">Lac-M11</strain>
    </source>
</reference>
<keyword evidence="4 6" id="KW-1133">Transmembrane helix</keyword>
<comment type="subcellular location">
    <subcellularLocation>
        <location evidence="1">Cell membrane</location>
        <topology evidence="1">Multi-pass membrane protein</topology>
    </subcellularLocation>
</comment>
<evidence type="ECO:0000256" key="4">
    <source>
        <dbReference type="ARBA" id="ARBA00022989"/>
    </source>
</evidence>
<feature type="transmembrane region" description="Helical" evidence="6">
    <location>
        <begin position="239"/>
        <end position="259"/>
    </location>
</feature>
<feature type="transmembrane region" description="Helical" evidence="6">
    <location>
        <begin position="132"/>
        <end position="151"/>
    </location>
</feature>
<dbReference type="CDD" id="cd17324">
    <property type="entry name" value="MFS_NepI_like"/>
    <property type="match status" value="1"/>
</dbReference>
<evidence type="ECO:0000313" key="9">
    <source>
        <dbReference type="Proteomes" id="UP000476696"/>
    </source>
</evidence>
<feature type="transmembrane region" description="Helical" evidence="6">
    <location>
        <begin position="46"/>
        <end position="66"/>
    </location>
</feature>
<feature type="transmembrane region" description="Helical" evidence="6">
    <location>
        <begin position="205"/>
        <end position="227"/>
    </location>
</feature>
<dbReference type="Pfam" id="PF07690">
    <property type="entry name" value="MFS_1"/>
    <property type="match status" value="1"/>
</dbReference>
<protein>
    <submittedName>
        <fullName evidence="8">MFS transporter</fullName>
    </submittedName>
</protein>
<organism evidence="8 9">
    <name type="scientific">Rahnella contaminans</name>
    <dbReference type="NCBI Taxonomy" id="2703882"/>
    <lineage>
        <taxon>Bacteria</taxon>
        <taxon>Pseudomonadati</taxon>
        <taxon>Pseudomonadota</taxon>
        <taxon>Gammaproteobacteria</taxon>
        <taxon>Enterobacterales</taxon>
        <taxon>Yersiniaceae</taxon>
        <taxon>Rahnella</taxon>
    </lineage>
</organism>
<accession>A0A6M2B8T7</accession>
<keyword evidence="9" id="KW-1185">Reference proteome</keyword>
<feature type="transmembrane region" description="Helical" evidence="6">
    <location>
        <begin position="97"/>
        <end position="120"/>
    </location>
</feature>
<dbReference type="EMBL" id="JAADJS010000003">
    <property type="protein sequence ID" value="NGX88657.1"/>
    <property type="molecule type" value="Genomic_DNA"/>
</dbReference>
<feature type="domain" description="Major facilitator superfamily (MFS) profile" evidence="7">
    <location>
        <begin position="6"/>
        <end position="381"/>
    </location>
</feature>
<dbReference type="PROSITE" id="PS50850">
    <property type="entry name" value="MFS"/>
    <property type="match status" value="1"/>
</dbReference>
<feature type="transmembrane region" description="Helical" evidence="6">
    <location>
        <begin position="330"/>
        <end position="352"/>
    </location>
</feature>
<dbReference type="InterPro" id="IPR036259">
    <property type="entry name" value="MFS_trans_sf"/>
</dbReference>
<dbReference type="PANTHER" id="PTHR43124:SF3">
    <property type="entry name" value="CHLORAMPHENICOL EFFLUX PUMP RV0191"/>
    <property type="match status" value="1"/>
</dbReference>
<keyword evidence="5 6" id="KW-0472">Membrane</keyword>
<proteinExistence type="predicted"/>
<name>A0A6M2B8T7_9GAMM</name>
<evidence type="ECO:0000256" key="2">
    <source>
        <dbReference type="ARBA" id="ARBA00022475"/>
    </source>
</evidence>
<dbReference type="AlphaFoldDB" id="A0A6M2B8T7"/>
<gene>
    <name evidence="8" type="ORF">GW579_16385</name>
</gene>
<feature type="transmembrane region" description="Helical" evidence="6">
    <location>
        <begin position="73"/>
        <end position="91"/>
    </location>
</feature>
<dbReference type="GO" id="GO:0022857">
    <property type="term" value="F:transmembrane transporter activity"/>
    <property type="evidence" value="ECO:0007669"/>
    <property type="project" value="InterPro"/>
</dbReference>
<dbReference type="InterPro" id="IPR050189">
    <property type="entry name" value="MFS_Efflux_Transporters"/>
</dbReference>
<comment type="caution">
    <text evidence="8">The sequence shown here is derived from an EMBL/GenBank/DDBJ whole genome shotgun (WGS) entry which is preliminary data.</text>
</comment>
<evidence type="ECO:0000256" key="3">
    <source>
        <dbReference type="ARBA" id="ARBA00022692"/>
    </source>
</evidence>